<sequence length="393" mass="42030">MAPLQTATITVEERRAAVARIQKLPVDVDYYDVLQVQDDCNASEIRKSYKILSLLVHPDKAAVAGVQGANEAFKVVLDAYQTLNDPTKRAVYDTGRRSSTGFANNAGAQASASGAGAATGSASTAHSQPSQSKKSSKNSKKRRRRETQARAEAEMIWQRLAEIQHDILRNYGLAEVLHKLLLFCGVGTLVYFGWKILCWVLVSGTMTSTLLAIAAWVAFQAFAPTLWAKGVYRVTRVIIALSIALYVLVPLTKGGVDVLLGATRMLLGVVSSSARYSYSAASASASLAYTGAAYVFTSTPGRVGVGGAVTYLLHGIPSAMRTDIFKLCAAVPMFYAAYHAVVALCTAVYAVVSAPAAGHILSGALAAGIVLHMLPRLPRVTRSRYRRPRSTLS</sequence>
<dbReference type="PRINTS" id="PR00625">
    <property type="entry name" value="JDOMAIN"/>
</dbReference>
<keyword evidence="2" id="KW-0812">Transmembrane</keyword>
<keyword evidence="2" id="KW-1133">Transmembrane helix</keyword>
<dbReference type="GO" id="GO:0030544">
    <property type="term" value="F:Hsp70 protein binding"/>
    <property type="evidence" value="ECO:0007669"/>
    <property type="project" value="TreeGrafter"/>
</dbReference>
<dbReference type="Gene3D" id="1.10.287.110">
    <property type="entry name" value="DnaJ domain"/>
    <property type="match status" value="1"/>
</dbReference>
<evidence type="ECO:0000259" key="3">
    <source>
        <dbReference type="PROSITE" id="PS50076"/>
    </source>
</evidence>
<dbReference type="InterPro" id="IPR001623">
    <property type="entry name" value="DnaJ_domain"/>
</dbReference>
<organism evidence="4 5">
    <name type="scientific">Exidia glandulosa HHB12029</name>
    <dbReference type="NCBI Taxonomy" id="1314781"/>
    <lineage>
        <taxon>Eukaryota</taxon>
        <taxon>Fungi</taxon>
        <taxon>Dikarya</taxon>
        <taxon>Basidiomycota</taxon>
        <taxon>Agaricomycotina</taxon>
        <taxon>Agaricomycetes</taxon>
        <taxon>Auriculariales</taxon>
        <taxon>Exidiaceae</taxon>
        <taxon>Exidia</taxon>
    </lineage>
</organism>
<dbReference type="InterPro" id="IPR051100">
    <property type="entry name" value="DnaJ_subfamily_B/C"/>
</dbReference>
<dbReference type="CDD" id="cd06257">
    <property type="entry name" value="DnaJ"/>
    <property type="match status" value="1"/>
</dbReference>
<dbReference type="Pfam" id="PF00226">
    <property type="entry name" value="DnaJ"/>
    <property type="match status" value="1"/>
</dbReference>
<protein>
    <submittedName>
        <fullName evidence="4">DnaJ-domain-containing protein</fullName>
    </submittedName>
</protein>
<evidence type="ECO:0000313" key="4">
    <source>
        <dbReference type="EMBL" id="KZV79823.1"/>
    </source>
</evidence>
<dbReference type="AlphaFoldDB" id="A0A165B4X6"/>
<proteinExistence type="predicted"/>
<dbReference type="PANTHER" id="PTHR43908">
    <property type="entry name" value="AT29763P-RELATED"/>
    <property type="match status" value="1"/>
</dbReference>
<dbReference type="GO" id="GO:0071218">
    <property type="term" value="P:cellular response to misfolded protein"/>
    <property type="evidence" value="ECO:0007669"/>
    <property type="project" value="TreeGrafter"/>
</dbReference>
<dbReference type="PROSITE" id="PS50076">
    <property type="entry name" value="DNAJ_2"/>
    <property type="match status" value="1"/>
</dbReference>
<feature type="domain" description="J" evidence="3">
    <location>
        <begin position="29"/>
        <end position="96"/>
    </location>
</feature>
<dbReference type="PANTHER" id="PTHR43908:SF3">
    <property type="entry name" value="AT29763P-RELATED"/>
    <property type="match status" value="1"/>
</dbReference>
<dbReference type="InParanoid" id="A0A165B4X6"/>
<name>A0A165B4X6_EXIGL</name>
<feature type="compositionally biased region" description="Basic residues" evidence="1">
    <location>
        <begin position="134"/>
        <end position="145"/>
    </location>
</feature>
<reference evidence="4 5" key="1">
    <citation type="journal article" date="2016" name="Mol. Biol. Evol.">
        <title>Comparative Genomics of Early-Diverging Mushroom-Forming Fungi Provides Insights into the Origins of Lignocellulose Decay Capabilities.</title>
        <authorList>
            <person name="Nagy L.G."/>
            <person name="Riley R."/>
            <person name="Tritt A."/>
            <person name="Adam C."/>
            <person name="Daum C."/>
            <person name="Floudas D."/>
            <person name="Sun H."/>
            <person name="Yadav J.S."/>
            <person name="Pangilinan J."/>
            <person name="Larsson K.H."/>
            <person name="Matsuura K."/>
            <person name="Barry K."/>
            <person name="Labutti K."/>
            <person name="Kuo R."/>
            <person name="Ohm R.A."/>
            <person name="Bhattacharya S.S."/>
            <person name="Shirouzu T."/>
            <person name="Yoshinaga Y."/>
            <person name="Martin F.M."/>
            <person name="Grigoriev I.V."/>
            <person name="Hibbett D.S."/>
        </authorList>
    </citation>
    <scope>NUCLEOTIDE SEQUENCE [LARGE SCALE GENOMIC DNA]</scope>
    <source>
        <strain evidence="4 5">HHB12029</strain>
    </source>
</reference>
<dbReference type="PROSITE" id="PS00636">
    <property type="entry name" value="DNAJ_1"/>
    <property type="match status" value="1"/>
</dbReference>
<accession>A0A165B4X6</accession>
<dbReference type="SMART" id="SM00271">
    <property type="entry name" value="DnaJ"/>
    <property type="match status" value="1"/>
</dbReference>
<feature type="transmembrane region" description="Helical" evidence="2">
    <location>
        <begin position="234"/>
        <end position="256"/>
    </location>
</feature>
<dbReference type="STRING" id="1314781.A0A165B4X6"/>
<dbReference type="Proteomes" id="UP000077266">
    <property type="component" value="Unassembled WGS sequence"/>
</dbReference>
<dbReference type="SUPFAM" id="SSF46565">
    <property type="entry name" value="Chaperone J-domain"/>
    <property type="match status" value="1"/>
</dbReference>
<evidence type="ECO:0000256" key="2">
    <source>
        <dbReference type="SAM" id="Phobius"/>
    </source>
</evidence>
<evidence type="ECO:0000313" key="5">
    <source>
        <dbReference type="Proteomes" id="UP000077266"/>
    </source>
</evidence>
<feature type="compositionally biased region" description="Low complexity" evidence="1">
    <location>
        <begin position="113"/>
        <end position="133"/>
    </location>
</feature>
<dbReference type="InterPro" id="IPR018253">
    <property type="entry name" value="DnaJ_domain_CS"/>
</dbReference>
<dbReference type="EMBL" id="KV426557">
    <property type="protein sequence ID" value="KZV79823.1"/>
    <property type="molecule type" value="Genomic_DNA"/>
</dbReference>
<feature type="transmembrane region" description="Helical" evidence="2">
    <location>
        <begin position="356"/>
        <end position="374"/>
    </location>
</feature>
<feature type="region of interest" description="Disordered" evidence="1">
    <location>
        <begin position="113"/>
        <end position="148"/>
    </location>
</feature>
<keyword evidence="5" id="KW-1185">Reference proteome</keyword>
<feature type="transmembrane region" description="Helical" evidence="2">
    <location>
        <begin position="208"/>
        <end position="227"/>
    </location>
</feature>
<evidence type="ECO:0000256" key="1">
    <source>
        <dbReference type="SAM" id="MobiDB-lite"/>
    </source>
</evidence>
<dbReference type="GO" id="GO:0005789">
    <property type="term" value="C:endoplasmic reticulum membrane"/>
    <property type="evidence" value="ECO:0007669"/>
    <property type="project" value="TreeGrafter"/>
</dbReference>
<feature type="transmembrane region" description="Helical" evidence="2">
    <location>
        <begin position="327"/>
        <end position="350"/>
    </location>
</feature>
<dbReference type="OrthoDB" id="3140340at2759"/>
<gene>
    <name evidence="4" type="ORF">EXIGLDRAFT_734186</name>
</gene>
<keyword evidence="2" id="KW-0472">Membrane</keyword>
<dbReference type="InterPro" id="IPR036869">
    <property type="entry name" value="J_dom_sf"/>
</dbReference>